<dbReference type="OrthoDB" id="9795554at2"/>
<gene>
    <name evidence="1" type="ORF">D2E26_1255</name>
</gene>
<dbReference type="PANTHER" id="PTHR22901">
    <property type="entry name" value="SIALATE O-ACETYLESTERASE"/>
    <property type="match status" value="1"/>
</dbReference>
<dbReference type="InterPro" id="IPR039329">
    <property type="entry name" value="SIAE"/>
</dbReference>
<comment type="caution">
    <text evidence="1">The sequence shown here is derived from an EMBL/GenBank/DDBJ whole genome shotgun (WGS) entry which is preliminary data.</text>
</comment>
<name>A0A430FQV4_9BIFI</name>
<proteinExistence type="predicted"/>
<dbReference type="AlphaFoldDB" id="A0A430FQV4"/>
<protein>
    <submittedName>
        <fullName evidence="1">Uncharacterized protein</fullName>
    </submittedName>
</protein>
<reference evidence="1 2" key="1">
    <citation type="submission" date="2018-09" db="EMBL/GenBank/DDBJ databases">
        <title>Characterization of the phylogenetic diversity of five novel species belonging to the genus Bifidobacterium.</title>
        <authorList>
            <person name="Lugli G.A."/>
            <person name="Duranti S."/>
            <person name="Milani C."/>
        </authorList>
    </citation>
    <scope>NUCLEOTIDE SEQUENCE [LARGE SCALE GENOMIC DNA]</scope>
    <source>
        <strain evidence="1 2">2036B</strain>
    </source>
</reference>
<dbReference type="GO" id="GO:0001681">
    <property type="term" value="F:sialate O-acetylesterase activity"/>
    <property type="evidence" value="ECO:0007669"/>
    <property type="project" value="InterPro"/>
</dbReference>
<sequence length="316" mass="34425">MTSASNNDRTASQNSVQLQMPSLFSDHMVLQRNHETQIFGTVSGNAVEQARISIEVRNAQGKRVAKRISPCMAPQGITSNEAEPAQKLAWFITMPPITEAAPCTMTIRCQVPDAEEQTVTFADVHYGEVWLWLRNSSEAESDSNSEAAAQNVAVFHVKPAELIESEESAEAQWMEQAALPQQAAEFAAQLQQQKDVTVGMIIATTDEAEAVAPYTVAGIVAEASTADIDAANDVANEVSDAAKAVSDAAKAVSDEQRKLWRDLWDDEGLPIRTGGDAAALVQLALTELCEEPYAPFDEQWYERLIPVSEADAEDWD</sequence>
<dbReference type="EMBL" id="QXGM01000002">
    <property type="protein sequence ID" value="RSX55201.1"/>
    <property type="molecule type" value="Genomic_DNA"/>
</dbReference>
<organism evidence="1 2">
    <name type="scientific">Bifidobacterium dolichotidis</name>
    <dbReference type="NCBI Taxonomy" id="2306976"/>
    <lineage>
        <taxon>Bacteria</taxon>
        <taxon>Bacillati</taxon>
        <taxon>Actinomycetota</taxon>
        <taxon>Actinomycetes</taxon>
        <taxon>Bifidobacteriales</taxon>
        <taxon>Bifidobacteriaceae</taxon>
        <taxon>Bifidobacterium</taxon>
    </lineage>
</organism>
<dbReference type="GO" id="GO:0005975">
    <property type="term" value="P:carbohydrate metabolic process"/>
    <property type="evidence" value="ECO:0007669"/>
    <property type="project" value="TreeGrafter"/>
</dbReference>
<keyword evidence="2" id="KW-1185">Reference proteome</keyword>
<accession>A0A430FQV4</accession>
<evidence type="ECO:0000313" key="1">
    <source>
        <dbReference type="EMBL" id="RSX55201.1"/>
    </source>
</evidence>
<dbReference type="RefSeq" id="WP_125963862.1">
    <property type="nucleotide sequence ID" value="NZ_QXGM01000002.1"/>
</dbReference>
<dbReference type="Proteomes" id="UP000287609">
    <property type="component" value="Unassembled WGS sequence"/>
</dbReference>
<evidence type="ECO:0000313" key="2">
    <source>
        <dbReference type="Proteomes" id="UP000287609"/>
    </source>
</evidence>
<dbReference type="PANTHER" id="PTHR22901:SF0">
    <property type="entry name" value="SIALATE O-ACETYLESTERASE"/>
    <property type="match status" value="1"/>
</dbReference>